<evidence type="ECO:0000313" key="4">
    <source>
        <dbReference type="Proteomes" id="UP000197587"/>
    </source>
</evidence>
<dbReference type="Proteomes" id="UP000197587">
    <property type="component" value="Unassembled WGS sequence"/>
</dbReference>
<comment type="caution">
    <text evidence="3">The sequence shown here is derived from an EMBL/GenBank/DDBJ whole genome shotgun (WGS) entry which is preliminary data.</text>
</comment>
<feature type="compositionally biased region" description="Basic residues" evidence="1">
    <location>
        <begin position="142"/>
        <end position="153"/>
    </location>
</feature>
<keyword evidence="4" id="KW-1185">Reference proteome</keyword>
<dbReference type="AlphaFoldDB" id="A0A2D0A6G3"/>
<protein>
    <recommendedName>
        <fullName evidence="5">LTXXQ motif family protein</fullName>
    </recommendedName>
</protein>
<evidence type="ECO:0000256" key="1">
    <source>
        <dbReference type="SAM" id="MobiDB-lite"/>
    </source>
</evidence>
<feature type="chain" id="PRO_5013243071" description="LTXXQ motif family protein" evidence="2">
    <location>
        <begin position="38"/>
        <end position="153"/>
    </location>
</feature>
<evidence type="ECO:0000313" key="3">
    <source>
        <dbReference type="EMBL" id="OWK98273.1"/>
    </source>
</evidence>
<feature type="compositionally biased region" description="Basic and acidic residues" evidence="1">
    <location>
        <begin position="131"/>
        <end position="141"/>
    </location>
</feature>
<proteinExistence type="predicted"/>
<dbReference type="EMBL" id="JASZ02000011">
    <property type="protein sequence ID" value="OWK98273.1"/>
    <property type="molecule type" value="Genomic_DNA"/>
</dbReference>
<keyword evidence="2" id="KW-0732">Signal</keyword>
<name>A0A2D0A6G3_9FLAO</name>
<reference evidence="3 4" key="1">
    <citation type="submission" date="2014-01" db="EMBL/GenBank/DDBJ databases">
        <authorList>
            <consortium name="Genome Consortium for Active Teaching"/>
            <person name="Sontag T.C."/>
            <person name="Newman J.D."/>
        </authorList>
    </citation>
    <scope>NUCLEOTIDE SEQUENCE [LARGE SCALE GENOMIC DNA]</scope>
    <source>
        <strain evidence="3 4">DSM 19056</strain>
    </source>
</reference>
<reference evidence="3 4" key="2">
    <citation type="submission" date="2017-05" db="EMBL/GenBank/DDBJ databases">
        <title>Genome of Chryseobacterium haifense.</title>
        <authorList>
            <person name="Newman J.D."/>
        </authorList>
    </citation>
    <scope>NUCLEOTIDE SEQUENCE [LARGE SCALE GENOMIC DNA]</scope>
    <source>
        <strain evidence="3 4">DSM 19056</strain>
    </source>
</reference>
<organism evidence="3 4">
    <name type="scientific">Kaistella haifensis DSM 19056</name>
    <dbReference type="NCBI Taxonomy" id="1450526"/>
    <lineage>
        <taxon>Bacteria</taxon>
        <taxon>Pseudomonadati</taxon>
        <taxon>Bacteroidota</taxon>
        <taxon>Flavobacteriia</taxon>
        <taxon>Flavobacteriales</taxon>
        <taxon>Weeksellaceae</taxon>
        <taxon>Chryseobacterium group</taxon>
        <taxon>Kaistella</taxon>
    </lineage>
</organism>
<feature type="signal peptide" evidence="2">
    <location>
        <begin position="1"/>
        <end position="37"/>
    </location>
</feature>
<gene>
    <name evidence="3" type="ORF">AP75_06600</name>
</gene>
<evidence type="ECO:0000256" key="2">
    <source>
        <dbReference type="SAM" id="SignalP"/>
    </source>
</evidence>
<feature type="region of interest" description="Disordered" evidence="1">
    <location>
        <begin position="131"/>
        <end position="153"/>
    </location>
</feature>
<sequence>MYLLLVSKNQITTFKYLHMKKIVLSAAFAVLGTFAMAQQSPQMPKKDPAQMEQKRAEKLQKMKDELNLSDAQVAQIISLQDKKIAERKENAPKIQAERKAKMEVMKAKKEQCNAEMKQILTPEQYQKWQTKQKERMQNMHEKHMKKMPAKADS</sequence>
<evidence type="ECO:0008006" key="5">
    <source>
        <dbReference type="Google" id="ProtNLM"/>
    </source>
</evidence>
<accession>A0A2D0A6G3</accession>